<evidence type="ECO:0000256" key="2">
    <source>
        <dbReference type="ARBA" id="ARBA00023015"/>
    </source>
</evidence>
<dbReference type="Pfam" id="PF03466">
    <property type="entry name" value="LysR_substrate"/>
    <property type="match status" value="1"/>
</dbReference>
<dbReference type="RefSeq" id="WP_118174576.1">
    <property type="nucleotide sequence ID" value="NZ_CATWTZ010000014.1"/>
</dbReference>
<dbReference type="GO" id="GO:0003677">
    <property type="term" value="F:DNA binding"/>
    <property type="evidence" value="ECO:0007669"/>
    <property type="project" value="UniProtKB-KW"/>
</dbReference>
<protein>
    <submittedName>
        <fullName evidence="6">LysR family transcriptional regulator</fullName>
    </submittedName>
</protein>
<proteinExistence type="inferred from homology"/>
<comment type="similarity">
    <text evidence="1">Belongs to the LysR transcriptional regulatory family.</text>
</comment>
<dbReference type="CDD" id="cd05466">
    <property type="entry name" value="PBP2_LTTR_substrate"/>
    <property type="match status" value="1"/>
</dbReference>
<comment type="caution">
    <text evidence="6">The sequence shown here is derived from an EMBL/GenBank/DDBJ whole genome shotgun (WGS) entry which is preliminary data.</text>
</comment>
<dbReference type="InterPro" id="IPR036390">
    <property type="entry name" value="WH_DNA-bd_sf"/>
</dbReference>
<dbReference type="EMBL" id="QRHE01000001">
    <property type="protein sequence ID" value="RHF53503.1"/>
    <property type="molecule type" value="Genomic_DNA"/>
</dbReference>
<dbReference type="PRINTS" id="PR00039">
    <property type="entry name" value="HTHLYSR"/>
</dbReference>
<dbReference type="InterPro" id="IPR000847">
    <property type="entry name" value="LysR_HTH_N"/>
</dbReference>
<dbReference type="InterPro" id="IPR050950">
    <property type="entry name" value="HTH-type_LysR_regulators"/>
</dbReference>
<dbReference type="PROSITE" id="PS50931">
    <property type="entry name" value="HTH_LYSR"/>
    <property type="match status" value="1"/>
</dbReference>
<organism evidence="6 7">
    <name type="scientific">Mitsuokella multacida</name>
    <dbReference type="NCBI Taxonomy" id="52226"/>
    <lineage>
        <taxon>Bacteria</taxon>
        <taxon>Bacillati</taxon>
        <taxon>Bacillota</taxon>
        <taxon>Negativicutes</taxon>
        <taxon>Selenomonadales</taxon>
        <taxon>Selenomonadaceae</taxon>
        <taxon>Mitsuokella</taxon>
    </lineage>
</organism>
<keyword evidence="2" id="KW-0805">Transcription regulation</keyword>
<keyword evidence="3" id="KW-0238">DNA-binding</keyword>
<dbReference type="OrthoDB" id="9803735at2"/>
<dbReference type="PANTHER" id="PTHR30419:SF25">
    <property type="entry name" value="HTH-TYPE TRANSCRIPTIONAL REGULATOR YTLI"/>
    <property type="match status" value="1"/>
</dbReference>
<dbReference type="PANTHER" id="PTHR30419">
    <property type="entry name" value="HTH-TYPE TRANSCRIPTIONAL REGULATOR YBHD"/>
    <property type="match status" value="1"/>
</dbReference>
<dbReference type="SUPFAM" id="SSF46785">
    <property type="entry name" value="Winged helix' DNA-binding domain"/>
    <property type="match status" value="1"/>
</dbReference>
<evidence type="ECO:0000256" key="1">
    <source>
        <dbReference type="ARBA" id="ARBA00009437"/>
    </source>
</evidence>
<feature type="domain" description="HTH lysR-type" evidence="5">
    <location>
        <begin position="1"/>
        <end position="57"/>
    </location>
</feature>
<keyword evidence="4" id="KW-0804">Transcription</keyword>
<dbReference type="AlphaFoldDB" id="A0A414NZW8"/>
<dbReference type="Gene3D" id="1.10.10.10">
    <property type="entry name" value="Winged helix-like DNA-binding domain superfamily/Winged helix DNA-binding domain"/>
    <property type="match status" value="1"/>
</dbReference>
<dbReference type="GO" id="GO:0003700">
    <property type="term" value="F:DNA-binding transcription factor activity"/>
    <property type="evidence" value="ECO:0007669"/>
    <property type="project" value="InterPro"/>
</dbReference>
<dbReference type="InterPro" id="IPR005119">
    <property type="entry name" value="LysR_subst-bd"/>
</dbReference>
<dbReference type="Gene3D" id="3.40.190.290">
    <property type="match status" value="1"/>
</dbReference>
<name>A0A414NZW8_9FIRM</name>
<dbReference type="SUPFAM" id="SSF53850">
    <property type="entry name" value="Periplasmic binding protein-like II"/>
    <property type="match status" value="1"/>
</dbReference>
<dbReference type="Proteomes" id="UP000283442">
    <property type="component" value="Unassembled WGS sequence"/>
</dbReference>
<dbReference type="GO" id="GO:0005829">
    <property type="term" value="C:cytosol"/>
    <property type="evidence" value="ECO:0007669"/>
    <property type="project" value="TreeGrafter"/>
</dbReference>
<evidence type="ECO:0000313" key="7">
    <source>
        <dbReference type="Proteomes" id="UP000283442"/>
    </source>
</evidence>
<dbReference type="Pfam" id="PF00126">
    <property type="entry name" value="HTH_1"/>
    <property type="match status" value="1"/>
</dbReference>
<evidence type="ECO:0000256" key="3">
    <source>
        <dbReference type="ARBA" id="ARBA00023125"/>
    </source>
</evidence>
<reference evidence="6 7" key="1">
    <citation type="submission" date="2018-08" db="EMBL/GenBank/DDBJ databases">
        <title>A genome reference for cultivated species of the human gut microbiota.</title>
        <authorList>
            <person name="Zou Y."/>
            <person name="Xue W."/>
            <person name="Luo G."/>
        </authorList>
    </citation>
    <scope>NUCLEOTIDE SEQUENCE [LARGE SCALE GENOMIC DNA]</scope>
    <source>
        <strain evidence="6 7">AM25-21AC</strain>
    </source>
</reference>
<gene>
    <name evidence="6" type="ORF">DW674_01170</name>
</gene>
<accession>A0A414NZW8</accession>
<evidence type="ECO:0000256" key="4">
    <source>
        <dbReference type="ARBA" id="ARBA00023163"/>
    </source>
</evidence>
<dbReference type="InterPro" id="IPR036388">
    <property type="entry name" value="WH-like_DNA-bd_sf"/>
</dbReference>
<evidence type="ECO:0000313" key="6">
    <source>
        <dbReference type="EMBL" id="RHF53503.1"/>
    </source>
</evidence>
<sequence length="325" mass="36933">MQAELNYIFEVYRTGSFSQAARNLYLTQPTLSIAIKKVEQAIGMPLFDRSQQPLTLTEAGRIYIARIAEIRQIEENTARELDDLRQMDAGELRIGGTQYFNSYVLPDVLQDYQAQYPAVHLTLREDNANRIDQWLLDGETDINFRSAPVEEERFTSQAVCADHLLLAVPRAHVPEDAIARGLSWQEVAAHRFLQDDCPVQALSDFHETPFLLLTESNQLRTRALAICAENGFSPQVRFCVEQLETAWHMARHGLGATFVTEFMIAEGQDDRLLYYKVPSPHAVRHFHAILRKNSYISHKMKCFIALVQQRSPVAGAPSTDAEQRG</sequence>
<evidence type="ECO:0000259" key="5">
    <source>
        <dbReference type="PROSITE" id="PS50931"/>
    </source>
</evidence>